<gene>
    <name evidence="2" type="ORF">V9T40_000325</name>
</gene>
<sequence length="100" mass="11589">MRAYDKSTVINPTSSRVNIPCLEMSGKTNAVRQTHPATNDLHSPTIILEEEEKRLRRREEKMSDSCANRTRNQEDGQRPMKRSAGCWKRAREEITEKAME</sequence>
<feature type="region of interest" description="Disordered" evidence="1">
    <location>
        <begin position="29"/>
        <end position="48"/>
    </location>
</feature>
<evidence type="ECO:0000313" key="3">
    <source>
        <dbReference type="Proteomes" id="UP001367676"/>
    </source>
</evidence>
<reference evidence="2 3" key="1">
    <citation type="submission" date="2024-03" db="EMBL/GenBank/DDBJ databases">
        <title>Adaptation during the transition from Ophiocordyceps entomopathogen to insect associate is accompanied by gene loss and intensified selection.</title>
        <authorList>
            <person name="Ward C.M."/>
            <person name="Onetto C.A."/>
            <person name="Borneman A.R."/>
        </authorList>
    </citation>
    <scope>NUCLEOTIDE SEQUENCE [LARGE SCALE GENOMIC DNA]</scope>
    <source>
        <strain evidence="2">AWRI1</strain>
        <tissue evidence="2">Single Adult Female</tissue>
    </source>
</reference>
<evidence type="ECO:0000313" key="2">
    <source>
        <dbReference type="EMBL" id="KAK7579696.1"/>
    </source>
</evidence>
<evidence type="ECO:0000256" key="1">
    <source>
        <dbReference type="SAM" id="MobiDB-lite"/>
    </source>
</evidence>
<dbReference type="Proteomes" id="UP001367676">
    <property type="component" value="Unassembled WGS sequence"/>
</dbReference>
<comment type="caution">
    <text evidence="2">The sequence shown here is derived from an EMBL/GenBank/DDBJ whole genome shotgun (WGS) entry which is preliminary data.</text>
</comment>
<feature type="region of interest" description="Disordered" evidence="1">
    <location>
        <begin position="55"/>
        <end position="100"/>
    </location>
</feature>
<accession>A0AAN9TAV6</accession>
<keyword evidence="3" id="KW-1185">Reference proteome</keyword>
<name>A0AAN9TAV6_9HEMI</name>
<organism evidence="2 3">
    <name type="scientific">Parthenolecanium corni</name>
    <dbReference type="NCBI Taxonomy" id="536013"/>
    <lineage>
        <taxon>Eukaryota</taxon>
        <taxon>Metazoa</taxon>
        <taxon>Ecdysozoa</taxon>
        <taxon>Arthropoda</taxon>
        <taxon>Hexapoda</taxon>
        <taxon>Insecta</taxon>
        <taxon>Pterygota</taxon>
        <taxon>Neoptera</taxon>
        <taxon>Paraneoptera</taxon>
        <taxon>Hemiptera</taxon>
        <taxon>Sternorrhyncha</taxon>
        <taxon>Coccoidea</taxon>
        <taxon>Coccidae</taxon>
        <taxon>Parthenolecanium</taxon>
    </lineage>
</organism>
<dbReference type="AlphaFoldDB" id="A0AAN9TAV6"/>
<protein>
    <submittedName>
        <fullName evidence="2">Uncharacterized protein</fullName>
    </submittedName>
</protein>
<feature type="compositionally biased region" description="Polar residues" evidence="1">
    <location>
        <begin position="29"/>
        <end position="42"/>
    </location>
</feature>
<dbReference type="EMBL" id="JBBCAQ010000034">
    <property type="protein sequence ID" value="KAK7579696.1"/>
    <property type="molecule type" value="Genomic_DNA"/>
</dbReference>
<feature type="compositionally biased region" description="Basic and acidic residues" evidence="1">
    <location>
        <begin position="89"/>
        <end position="100"/>
    </location>
</feature>
<proteinExistence type="predicted"/>